<keyword evidence="1" id="KW-0472">Membrane</keyword>
<proteinExistence type="predicted"/>
<evidence type="ECO:0000313" key="3">
    <source>
        <dbReference type="WBParaSite" id="PSU_v2.g21555.t1"/>
    </source>
</evidence>
<keyword evidence="1" id="KW-1133">Transmembrane helix</keyword>
<feature type="transmembrane region" description="Helical" evidence="1">
    <location>
        <begin position="92"/>
        <end position="117"/>
    </location>
</feature>
<feature type="transmembrane region" description="Helical" evidence="1">
    <location>
        <begin position="64"/>
        <end position="86"/>
    </location>
</feature>
<keyword evidence="2" id="KW-1185">Reference proteome</keyword>
<reference evidence="3" key="1">
    <citation type="submission" date="2022-11" db="UniProtKB">
        <authorList>
            <consortium name="WormBaseParasite"/>
        </authorList>
    </citation>
    <scope>IDENTIFICATION</scope>
</reference>
<organism evidence="2 3">
    <name type="scientific">Panagrolaimus superbus</name>
    <dbReference type="NCBI Taxonomy" id="310955"/>
    <lineage>
        <taxon>Eukaryota</taxon>
        <taxon>Metazoa</taxon>
        <taxon>Ecdysozoa</taxon>
        <taxon>Nematoda</taxon>
        <taxon>Chromadorea</taxon>
        <taxon>Rhabditida</taxon>
        <taxon>Tylenchina</taxon>
        <taxon>Panagrolaimomorpha</taxon>
        <taxon>Panagrolaimoidea</taxon>
        <taxon>Panagrolaimidae</taxon>
        <taxon>Panagrolaimus</taxon>
    </lineage>
</organism>
<protein>
    <submittedName>
        <fullName evidence="3">Uncharacterized protein</fullName>
    </submittedName>
</protein>
<sequence length="175" mass="19844">MYRRSVMNSERKALKKRASFGYYDNEIKMKIGILSYYYKPPYSSFDSLHMLDDNEGFVGDTLMVSMLGVAIALSAINFLISLISLLCAPKAAYILPITCLLGSICMGVGIGVFSIYYNEMYKSLENKSYLSEEKRDILKKYGFTVHDYYISYPHPNKISFGTGFYLLIAALSCKI</sequence>
<evidence type="ECO:0000256" key="1">
    <source>
        <dbReference type="SAM" id="Phobius"/>
    </source>
</evidence>
<accession>A0A914YPJ9</accession>
<evidence type="ECO:0000313" key="2">
    <source>
        <dbReference type="Proteomes" id="UP000887577"/>
    </source>
</evidence>
<dbReference type="AlphaFoldDB" id="A0A914YPJ9"/>
<dbReference type="WBParaSite" id="PSU_v2.g21555.t1">
    <property type="protein sequence ID" value="PSU_v2.g21555.t1"/>
    <property type="gene ID" value="PSU_v2.g21555"/>
</dbReference>
<dbReference type="Proteomes" id="UP000887577">
    <property type="component" value="Unplaced"/>
</dbReference>
<name>A0A914YPJ9_9BILA</name>
<keyword evidence="1" id="KW-0812">Transmembrane</keyword>